<accession>A0A8H4R3E5</accession>
<sequence length="282" mass="32414">MLYGVDLVTRTEVAAAALFVWDYIITLGMELPVIDTVILTLYRDLLPNQPGLYCRRLQLAQGFLYITGFATSEILLTFRVWAVWNRDRILSYVLPISFAVIWIPAYVVMYYFSESLEFLPLPPYKDATGCFVVHASNLVVWCWAALMAWNTLTLVLMVIQGIRSYRVGANSTLMTIIYRDGTVYYLYLFALSVLNIVFAVTVTPTKRFVLTTMERCLHTILASRVILHMRDHARVREVQFTEDASGDRVDFNVSALRDDIDVVLNKAARSTPRMIYKMRNFD</sequence>
<feature type="transmembrane region" description="Helical" evidence="1">
    <location>
        <begin position="138"/>
        <end position="162"/>
    </location>
</feature>
<dbReference type="EMBL" id="JAACJL010000015">
    <property type="protein sequence ID" value="KAF4621460.1"/>
    <property type="molecule type" value="Genomic_DNA"/>
</dbReference>
<proteinExistence type="predicted"/>
<feature type="transmembrane region" description="Helical" evidence="1">
    <location>
        <begin position="183"/>
        <end position="202"/>
    </location>
</feature>
<evidence type="ECO:0000256" key="1">
    <source>
        <dbReference type="SAM" id="Phobius"/>
    </source>
</evidence>
<keyword evidence="1" id="KW-1133">Transmembrane helix</keyword>
<dbReference type="Proteomes" id="UP000521872">
    <property type="component" value="Unassembled WGS sequence"/>
</dbReference>
<organism evidence="2 3">
    <name type="scientific">Agrocybe pediades</name>
    <dbReference type="NCBI Taxonomy" id="84607"/>
    <lineage>
        <taxon>Eukaryota</taxon>
        <taxon>Fungi</taxon>
        <taxon>Dikarya</taxon>
        <taxon>Basidiomycota</taxon>
        <taxon>Agaricomycotina</taxon>
        <taxon>Agaricomycetes</taxon>
        <taxon>Agaricomycetidae</taxon>
        <taxon>Agaricales</taxon>
        <taxon>Agaricineae</taxon>
        <taxon>Strophariaceae</taxon>
        <taxon>Agrocybe</taxon>
    </lineage>
</organism>
<name>A0A8H4R3E5_9AGAR</name>
<protein>
    <submittedName>
        <fullName evidence="2">Uncharacterized protein</fullName>
    </submittedName>
</protein>
<gene>
    <name evidence="2" type="ORF">D9613_000881</name>
</gene>
<keyword evidence="1" id="KW-0472">Membrane</keyword>
<feature type="transmembrane region" description="Helical" evidence="1">
    <location>
        <begin position="62"/>
        <end position="82"/>
    </location>
</feature>
<keyword evidence="1" id="KW-0812">Transmembrane</keyword>
<feature type="transmembrane region" description="Helical" evidence="1">
    <location>
        <begin position="20"/>
        <end position="42"/>
    </location>
</feature>
<reference evidence="2 3" key="1">
    <citation type="submission" date="2019-12" db="EMBL/GenBank/DDBJ databases">
        <authorList>
            <person name="Floudas D."/>
            <person name="Bentzer J."/>
            <person name="Ahren D."/>
            <person name="Johansson T."/>
            <person name="Persson P."/>
            <person name="Tunlid A."/>
        </authorList>
    </citation>
    <scope>NUCLEOTIDE SEQUENCE [LARGE SCALE GENOMIC DNA]</scope>
    <source>
        <strain evidence="2 3">CBS 102.39</strain>
    </source>
</reference>
<dbReference type="AlphaFoldDB" id="A0A8H4R3E5"/>
<evidence type="ECO:0000313" key="3">
    <source>
        <dbReference type="Proteomes" id="UP000521872"/>
    </source>
</evidence>
<comment type="caution">
    <text evidence="2">The sequence shown here is derived from an EMBL/GenBank/DDBJ whole genome shotgun (WGS) entry which is preliminary data.</text>
</comment>
<keyword evidence="3" id="KW-1185">Reference proteome</keyword>
<evidence type="ECO:0000313" key="2">
    <source>
        <dbReference type="EMBL" id="KAF4621460.1"/>
    </source>
</evidence>
<feature type="transmembrane region" description="Helical" evidence="1">
    <location>
        <begin position="89"/>
        <end position="112"/>
    </location>
</feature>